<comment type="caution">
    <text evidence="3">The sequence shown here is derived from an EMBL/GenBank/DDBJ whole genome shotgun (WGS) entry which is preliminary data.</text>
</comment>
<dbReference type="GO" id="GO:0016020">
    <property type="term" value="C:membrane"/>
    <property type="evidence" value="ECO:0007669"/>
    <property type="project" value="TreeGrafter"/>
</dbReference>
<feature type="domain" description="AB hydrolase-1" evidence="2">
    <location>
        <begin position="65"/>
        <end position="198"/>
    </location>
</feature>
<gene>
    <name evidence="3" type="ORF">F6B43_14785</name>
</gene>
<dbReference type="InterPro" id="IPR050266">
    <property type="entry name" value="AB_hydrolase_sf"/>
</dbReference>
<evidence type="ECO:0000313" key="3">
    <source>
        <dbReference type="EMBL" id="KAA9106415.1"/>
    </source>
</evidence>
<feature type="signal peptide" evidence="1">
    <location>
        <begin position="1"/>
        <end position="21"/>
    </location>
</feature>
<dbReference type="Proteomes" id="UP000325827">
    <property type="component" value="Unassembled WGS sequence"/>
</dbReference>
<dbReference type="OrthoDB" id="7185741at2"/>
<dbReference type="GO" id="GO:0047372">
    <property type="term" value="F:monoacylglycerol lipase activity"/>
    <property type="evidence" value="ECO:0007669"/>
    <property type="project" value="TreeGrafter"/>
</dbReference>
<dbReference type="PANTHER" id="PTHR43798:SF33">
    <property type="entry name" value="HYDROLASE, PUTATIVE (AFU_ORTHOLOGUE AFUA_2G14860)-RELATED"/>
    <property type="match status" value="1"/>
</dbReference>
<dbReference type="Pfam" id="PF00561">
    <property type="entry name" value="Abhydrolase_1"/>
    <property type="match status" value="1"/>
</dbReference>
<keyword evidence="1" id="KW-0732">Signal</keyword>
<dbReference type="RefSeq" id="WP_150449757.1">
    <property type="nucleotide sequence ID" value="NZ_VYSA01000003.1"/>
</dbReference>
<name>A0A5J5IY90_9MICO</name>
<dbReference type="PROSITE" id="PS51257">
    <property type="entry name" value="PROKAR_LIPOPROTEIN"/>
    <property type="match status" value="1"/>
</dbReference>
<keyword evidence="3" id="KW-0378">Hydrolase</keyword>
<dbReference type="PANTHER" id="PTHR43798">
    <property type="entry name" value="MONOACYLGLYCEROL LIPASE"/>
    <property type="match status" value="1"/>
</dbReference>
<dbReference type="InterPro" id="IPR000073">
    <property type="entry name" value="AB_hydrolase_1"/>
</dbReference>
<dbReference type="EMBL" id="VYSA01000003">
    <property type="protein sequence ID" value="KAA9106415.1"/>
    <property type="molecule type" value="Genomic_DNA"/>
</dbReference>
<organism evidence="3 4">
    <name type="scientific">Microbacterium rhizomatis</name>
    <dbReference type="NCBI Taxonomy" id="1631477"/>
    <lineage>
        <taxon>Bacteria</taxon>
        <taxon>Bacillati</taxon>
        <taxon>Actinomycetota</taxon>
        <taxon>Actinomycetes</taxon>
        <taxon>Micrococcales</taxon>
        <taxon>Microbacteriaceae</taxon>
        <taxon>Microbacterium</taxon>
    </lineage>
</organism>
<dbReference type="GO" id="GO:0046464">
    <property type="term" value="P:acylglycerol catabolic process"/>
    <property type="evidence" value="ECO:0007669"/>
    <property type="project" value="TreeGrafter"/>
</dbReference>
<reference evidence="4" key="1">
    <citation type="submission" date="2019-09" db="EMBL/GenBank/DDBJ databases">
        <title>Mumia zhuanghuii sp. nov. isolated from the intestinal contents of plateau pika (Ochotona curzoniae) in the Qinghai-Tibet plateau of China.</title>
        <authorList>
            <person name="Tian Z."/>
        </authorList>
    </citation>
    <scope>NUCLEOTIDE SEQUENCE [LARGE SCALE GENOMIC DNA]</scope>
    <source>
        <strain evidence="4">JCM 30598</strain>
    </source>
</reference>
<dbReference type="Gene3D" id="3.40.50.1820">
    <property type="entry name" value="alpha/beta hydrolase"/>
    <property type="match status" value="1"/>
</dbReference>
<dbReference type="AlphaFoldDB" id="A0A5J5IY90"/>
<proteinExistence type="predicted"/>
<evidence type="ECO:0000256" key="1">
    <source>
        <dbReference type="SAM" id="SignalP"/>
    </source>
</evidence>
<dbReference type="InterPro" id="IPR029058">
    <property type="entry name" value="AB_hydrolase_fold"/>
</dbReference>
<accession>A0A5J5IY90</accession>
<evidence type="ECO:0000259" key="2">
    <source>
        <dbReference type="Pfam" id="PF00561"/>
    </source>
</evidence>
<evidence type="ECO:0000313" key="4">
    <source>
        <dbReference type="Proteomes" id="UP000325827"/>
    </source>
</evidence>
<protein>
    <submittedName>
        <fullName evidence="3">Alpha/beta hydrolase</fullName>
    </submittedName>
</protein>
<sequence length="329" mass="33893">MTRTSRVRLRGLVLVAAVATAAALSACTAASPSRPLATPDADVAGRFDVGGGRMMYLECHGTGSPTIVLISGQRGSADDWKIVDPGVTSPSVWSLVGDHTRVCAYDRPGTPVGDAPSRSDPVPQPVTALEMADDLHALLGAAGIEGPVVIAAHSAGGLAGRLLASLHPDEVSGMVLVDALSDGLRTHMTPEQWAVQKPLLRGEIDSSIAEYPALEWISPDASFDELESAPPIHQMPLIVISADAPIGPTFPALKASGAIGADVPDDFGSVLDAAQARSQADQADLVEGAVHITETHSGHNVHHTQPALVAEAILDVVTEVRAGATTAAR</sequence>
<dbReference type="SUPFAM" id="SSF53474">
    <property type="entry name" value="alpha/beta-Hydrolases"/>
    <property type="match status" value="1"/>
</dbReference>
<feature type="chain" id="PRO_5038906535" evidence="1">
    <location>
        <begin position="22"/>
        <end position="329"/>
    </location>
</feature>
<keyword evidence="4" id="KW-1185">Reference proteome</keyword>